<feature type="binding site" evidence="11">
    <location>
        <begin position="126"/>
        <end position="128"/>
    </location>
    <ligand>
        <name>FMN</name>
        <dbReference type="ChEBI" id="CHEBI:58210"/>
    </ligand>
</feature>
<accession>A0A0S6U548</accession>
<evidence type="ECO:0000256" key="1">
    <source>
        <dbReference type="ARBA" id="ARBA00005044"/>
    </source>
</evidence>
<dbReference type="InterPro" id="IPR035904">
    <property type="entry name" value="Chorismate_synth_AroC_sf"/>
</dbReference>
<evidence type="ECO:0000256" key="2">
    <source>
        <dbReference type="ARBA" id="ARBA00008014"/>
    </source>
</evidence>
<dbReference type="InterPro" id="IPR020541">
    <property type="entry name" value="Chorismate_synthase_CS"/>
</dbReference>
<keyword evidence="8 11" id="KW-0521">NADP</keyword>
<evidence type="ECO:0000256" key="8">
    <source>
        <dbReference type="ARBA" id="ARBA00022857"/>
    </source>
</evidence>
<feature type="binding site" evidence="11">
    <location>
        <begin position="304"/>
        <end position="308"/>
    </location>
    <ligand>
        <name>FMN</name>
        <dbReference type="ChEBI" id="CHEBI:58210"/>
    </ligand>
</feature>
<keyword evidence="7 11" id="KW-0274">FAD</keyword>
<dbReference type="GO" id="GO:0008652">
    <property type="term" value="P:amino acid biosynthetic process"/>
    <property type="evidence" value="ECO:0007669"/>
    <property type="project" value="UniProtKB-KW"/>
</dbReference>
<feature type="binding site" evidence="11">
    <location>
        <position position="46"/>
    </location>
    <ligand>
        <name>NADP(+)</name>
        <dbReference type="ChEBI" id="CHEBI:58349"/>
    </ligand>
</feature>
<evidence type="ECO:0000256" key="12">
    <source>
        <dbReference type="RuleBase" id="RU000605"/>
    </source>
</evidence>
<dbReference type="UniPathway" id="UPA00053">
    <property type="reaction ID" value="UER00090"/>
</dbReference>
<evidence type="ECO:0000256" key="6">
    <source>
        <dbReference type="ARBA" id="ARBA00022643"/>
    </source>
</evidence>
<proteinExistence type="inferred from homology"/>
<keyword evidence="10 11" id="KW-0456">Lyase</keyword>
<feature type="binding site" evidence="11">
    <location>
        <position position="289"/>
    </location>
    <ligand>
        <name>FMN</name>
        <dbReference type="ChEBI" id="CHEBI:58210"/>
    </ligand>
</feature>
<dbReference type="HAMAP" id="MF_00300">
    <property type="entry name" value="Chorismate_synth"/>
    <property type="match status" value="1"/>
</dbReference>
<dbReference type="NCBIfam" id="TIGR00033">
    <property type="entry name" value="aroC"/>
    <property type="match status" value="1"/>
</dbReference>
<comment type="cofactor">
    <cofactor evidence="11 12">
        <name>FMNH2</name>
        <dbReference type="ChEBI" id="CHEBI:57618"/>
    </cofactor>
    <text evidence="11 12">Reduced FMN (FMNH(2)).</text>
</comment>
<dbReference type="PIRSF" id="PIRSF001456">
    <property type="entry name" value="Chorismate_synth"/>
    <property type="match status" value="1"/>
</dbReference>
<dbReference type="PROSITE" id="PS00787">
    <property type="entry name" value="CHORISMATE_SYNTHASE_1"/>
    <property type="match status" value="1"/>
</dbReference>
<keyword evidence="6 11" id="KW-0288">FMN</keyword>
<keyword evidence="9 11" id="KW-0057">Aromatic amino acid biosynthesis</keyword>
<dbReference type="GO" id="GO:0004107">
    <property type="term" value="F:chorismate synthase activity"/>
    <property type="evidence" value="ECO:0007669"/>
    <property type="project" value="UniProtKB-UniRule"/>
</dbReference>
<keyword evidence="4 11" id="KW-0028">Amino-acid biosynthesis</keyword>
<protein>
    <recommendedName>
        <fullName evidence="3 11">Chorismate synthase</fullName>
        <shortName evidence="11">CS</shortName>
        <ecNumber evidence="3 11">4.2.3.5</ecNumber>
    </recommendedName>
    <alternativeName>
        <fullName evidence="11">5-enolpyruvylshikimate-3-phosphate phospholyase</fullName>
    </alternativeName>
</protein>
<gene>
    <name evidence="11" type="primary">aroC</name>
    <name evidence="13" type="ORF">CBO05C_3144</name>
</gene>
<feature type="binding site" evidence="11">
    <location>
        <position position="40"/>
    </location>
    <ligand>
        <name>NADP(+)</name>
        <dbReference type="ChEBI" id="CHEBI:58349"/>
    </ligand>
</feature>
<dbReference type="PANTHER" id="PTHR21085:SF0">
    <property type="entry name" value="CHORISMATE SYNTHASE"/>
    <property type="match status" value="1"/>
</dbReference>
<dbReference type="SUPFAM" id="SSF103263">
    <property type="entry name" value="Chorismate synthase, AroC"/>
    <property type="match status" value="1"/>
</dbReference>
<dbReference type="HOGENOM" id="CLU_034547_2_0_9"/>
<dbReference type="PROSITE" id="PS00789">
    <property type="entry name" value="CHORISMATE_SYNTHASE_3"/>
    <property type="match status" value="1"/>
</dbReference>
<organism evidence="13">
    <name type="scientific">Clostridium botulinum B str. Osaka05</name>
    <dbReference type="NCBI Taxonomy" id="1407017"/>
    <lineage>
        <taxon>Bacteria</taxon>
        <taxon>Bacillati</taxon>
        <taxon>Bacillota</taxon>
        <taxon>Clostridia</taxon>
        <taxon>Eubacteriales</taxon>
        <taxon>Clostridiaceae</taxon>
        <taxon>Clostridium</taxon>
    </lineage>
</organism>
<reference evidence="13" key="1">
    <citation type="submission" date="2013-10" db="EMBL/GenBank/DDBJ databases">
        <title>Draft genome sequence of Clostridium botulinum type B strain Osaka05.</title>
        <authorList>
            <person name="Sakaguchi Y."/>
            <person name="Hosomi K."/>
            <person name="Uchiyama J."/>
            <person name="Ogura Y."/>
            <person name="Sakaguchi M."/>
            <person name="Kohda T."/>
            <person name="Mukamoto M."/>
            <person name="Misawa N."/>
            <person name="Matsuzaki S."/>
            <person name="Hayashi T."/>
            <person name="Kozaki S."/>
        </authorList>
    </citation>
    <scope>NUCLEOTIDE SEQUENCE</scope>
    <source>
        <strain evidence="13">Osaka05</strain>
    </source>
</reference>
<dbReference type="Proteomes" id="UP000054164">
    <property type="component" value="Unassembled WGS sequence"/>
</dbReference>
<evidence type="ECO:0000256" key="11">
    <source>
        <dbReference type="HAMAP-Rule" id="MF_00300"/>
    </source>
</evidence>
<name>A0A0S6U548_CLOBO</name>
<evidence type="ECO:0000256" key="10">
    <source>
        <dbReference type="ARBA" id="ARBA00023239"/>
    </source>
</evidence>
<evidence type="ECO:0000256" key="3">
    <source>
        <dbReference type="ARBA" id="ARBA00013036"/>
    </source>
</evidence>
<dbReference type="CDD" id="cd07304">
    <property type="entry name" value="Chorismate_synthase"/>
    <property type="match status" value="1"/>
</dbReference>
<comment type="subunit">
    <text evidence="11">Homotetramer.</text>
</comment>
<evidence type="ECO:0000256" key="4">
    <source>
        <dbReference type="ARBA" id="ARBA00022605"/>
    </source>
</evidence>
<dbReference type="AlphaFoldDB" id="A0A0S6U548"/>
<dbReference type="Pfam" id="PF01264">
    <property type="entry name" value="Chorismate_synt"/>
    <property type="match status" value="1"/>
</dbReference>
<evidence type="ECO:0000256" key="9">
    <source>
        <dbReference type="ARBA" id="ARBA00023141"/>
    </source>
</evidence>
<feature type="binding site" evidence="11">
    <location>
        <position position="330"/>
    </location>
    <ligand>
        <name>FMN</name>
        <dbReference type="ChEBI" id="CHEBI:58210"/>
    </ligand>
</feature>
<feature type="binding site" evidence="11">
    <location>
        <begin position="246"/>
        <end position="247"/>
    </location>
    <ligand>
        <name>FMN</name>
        <dbReference type="ChEBI" id="CHEBI:58210"/>
    </ligand>
</feature>
<dbReference type="GO" id="GO:0009423">
    <property type="term" value="P:chorismate biosynthetic process"/>
    <property type="evidence" value="ECO:0007669"/>
    <property type="project" value="UniProtKB-UniRule"/>
</dbReference>
<dbReference type="Gene3D" id="3.60.150.10">
    <property type="entry name" value="Chorismate synthase AroC"/>
    <property type="match status" value="1"/>
</dbReference>
<comment type="similarity">
    <text evidence="2 11 12">Belongs to the chorismate synthase family.</text>
</comment>
<dbReference type="RefSeq" id="WP_030036502.1">
    <property type="nucleotide sequence ID" value="NZ_DF384213.1"/>
</dbReference>
<dbReference type="EC" id="4.2.3.5" evidence="3 11"/>
<comment type="catalytic activity">
    <reaction evidence="11 12">
        <text>5-O-(1-carboxyvinyl)-3-phosphoshikimate = chorismate + phosphate</text>
        <dbReference type="Rhea" id="RHEA:21020"/>
        <dbReference type="ChEBI" id="CHEBI:29748"/>
        <dbReference type="ChEBI" id="CHEBI:43474"/>
        <dbReference type="ChEBI" id="CHEBI:57701"/>
        <dbReference type="EC" id="4.2.3.5"/>
    </reaction>
</comment>
<evidence type="ECO:0000313" key="13">
    <source>
        <dbReference type="EMBL" id="GAE03454.1"/>
    </source>
</evidence>
<evidence type="ECO:0000256" key="5">
    <source>
        <dbReference type="ARBA" id="ARBA00022630"/>
    </source>
</evidence>
<dbReference type="GO" id="GO:0005829">
    <property type="term" value="C:cytosol"/>
    <property type="evidence" value="ECO:0007669"/>
    <property type="project" value="TreeGrafter"/>
</dbReference>
<dbReference type="PANTHER" id="PTHR21085">
    <property type="entry name" value="CHORISMATE SYNTHASE"/>
    <property type="match status" value="1"/>
</dbReference>
<dbReference type="FunFam" id="3.60.150.10:FF:000002">
    <property type="entry name" value="Chorismate synthase"/>
    <property type="match status" value="1"/>
</dbReference>
<dbReference type="InterPro" id="IPR000453">
    <property type="entry name" value="Chorismate_synth"/>
</dbReference>
<comment type="function">
    <text evidence="11">Catalyzes the anti-1,4-elimination of the C-3 phosphate and the C-6 proR hydrogen from 5-enolpyruvylshikimate-3-phosphate (EPSP) to yield chorismate, which is the branch point compound that serves as the starting substrate for the three terminal pathways of aromatic amino acid biosynthesis. This reaction introduces a second double bond into the aromatic ring system.</text>
</comment>
<dbReference type="PROSITE" id="PS00788">
    <property type="entry name" value="CHORISMATE_SYNTHASE_2"/>
    <property type="match status" value="1"/>
</dbReference>
<evidence type="ECO:0000256" key="7">
    <source>
        <dbReference type="ARBA" id="ARBA00022827"/>
    </source>
</evidence>
<comment type="pathway">
    <text evidence="1 11 12">Metabolic intermediate biosynthesis; chorismate biosynthesis; chorismate from D-erythrose 4-phosphate and phosphoenolpyruvate: step 7/7.</text>
</comment>
<sequence>MLRFLDAGESHGRALTAIIEGIPSNIHIDIDFINKELKRRQTGYGRGKRMTIEKDKVEIWSGIRTNKTTGNPITLIIYNKDYDNWKELIDKEVEDKDKIFVPRPGHGDLVGYTKYNTGDIRNVIERTSARETAIRTAVGAMCKYILKLLGIDIRSKIQSIGKIFDENVDIYDDYIYIGIEDSPLRCYNKKAEKNMMDEIDNCKKEGDTIGGSIYISIKGMPVGIGSYTQWDRKLDALLSYSIMSVQGIKAIEFGEGLDLNKRGSTFNDEIYYDKNSIKRKSNNAGGIEAGVSNGEDIIIKAYMKPIPSIKKSIQTINLKEKINVENRYERSDVCGVVPASIVLENVCAFEILKEILSTYPCDDFNTLKKYMREM</sequence>
<keyword evidence="5 11" id="KW-0285">Flavoprotein</keyword>
<dbReference type="GO" id="GO:0010181">
    <property type="term" value="F:FMN binding"/>
    <property type="evidence" value="ECO:0007669"/>
    <property type="project" value="TreeGrafter"/>
</dbReference>
<dbReference type="NCBIfam" id="NF003793">
    <property type="entry name" value="PRK05382.1"/>
    <property type="match status" value="1"/>
</dbReference>
<dbReference type="GO" id="GO:0009073">
    <property type="term" value="P:aromatic amino acid family biosynthetic process"/>
    <property type="evidence" value="ECO:0007669"/>
    <property type="project" value="UniProtKB-KW"/>
</dbReference>
<dbReference type="EMBL" id="DF384213">
    <property type="protein sequence ID" value="GAE03454.1"/>
    <property type="molecule type" value="Genomic_DNA"/>
</dbReference>